<dbReference type="Proteomes" id="UP000076078">
    <property type="component" value="Unassembled WGS sequence"/>
</dbReference>
<feature type="region of interest" description="Disordered" evidence="8">
    <location>
        <begin position="424"/>
        <end position="451"/>
    </location>
</feature>
<keyword evidence="5 6" id="KW-0505">Motor protein</keyword>
<keyword evidence="1" id="KW-0813">Transport</keyword>
<dbReference type="GO" id="GO:0007018">
    <property type="term" value="P:microtubule-based movement"/>
    <property type="evidence" value="ECO:0007669"/>
    <property type="project" value="InterPro"/>
</dbReference>
<dbReference type="GO" id="GO:0005524">
    <property type="term" value="F:ATP binding"/>
    <property type="evidence" value="ECO:0007669"/>
    <property type="project" value="UniProtKB-UniRule"/>
</dbReference>
<keyword evidence="4 7" id="KW-0175">Coiled coil</keyword>
<evidence type="ECO:0000256" key="7">
    <source>
        <dbReference type="SAM" id="Coils"/>
    </source>
</evidence>
<dbReference type="GO" id="GO:0008017">
    <property type="term" value="F:microtubule binding"/>
    <property type="evidence" value="ECO:0007669"/>
    <property type="project" value="InterPro"/>
</dbReference>
<dbReference type="PRINTS" id="PR00380">
    <property type="entry name" value="KINESINHEAVY"/>
</dbReference>
<organism evidence="10 11">
    <name type="scientific">Tieghemostelium lacteum</name>
    <name type="common">Slime mold</name>
    <name type="synonym">Dictyostelium lacteum</name>
    <dbReference type="NCBI Taxonomy" id="361077"/>
    <lineage>
        <taxon>Eukaryota</taxon>
        <taxon>Amoebozoa</taxon>
        <taxon>Evosea</taxon>
        <taxon>Eumycetozoa</taxon>
        <taxon>Dictyostelia</taxon>
        <taxon>Dictyosteliales</taxon>
        <taxon>Raperosteliaceae</taxon>
        <taxon>Tieghemostelium</taxon>
    </lineage>
</organism>
<feature type="compositionally biased region" description="Basic and acidic residues" evidence="8">
    <location>
        <begin position="1055"/>
        <end position="1070"/>
    </location>
</feature>
<dbReference type="PANTHER" id="PTHR47968">
    <property type="entry name" value="CENTROMERE PROTEIN E"/>
    <property type="match status" value="1"/>
</dbReference>
<sequence>MSDELSHSTFSSSQLPPASGVRVVCRFRPVTELEKKKNEHSIVTHHDNTTFSLKLKDGGMQQYSFDRTFNSDEGQSVIYQDVAQPMVKDFFDGYNSTILAYGQTSSGKTYTVYGDPTLVIADSSDDSLESNEVYGIIPRMINEIFSQISKQQGITKSFEVKMSALELYQEKVRDLFNANKKNLQIKQSKQDGDNFYVEGLDQAYILSPQDAFSFINYTNSNRATAATKMSAVSSRSHSIVIIEMLQQNLDTLESKVSKLYLVDLAGSERLSKTGAEGERMKEATTINLSLTELGKVINSLTSGEGGYINYRGSNLTKILKDSLGGTSKTTLIIACSPTNGNEHETISTIAFGNRAKNVKNKPVIHKHETVDELKAQVAKLKEILKDREKFIEQLNQTIKTQEKQIIQLEDENSHLKQSSHFVNTSPIQQPHTPPKQIIHNKNKNISKSQKQEEKVKEIEQEQTKMAGETYELNISENTQPPIPQVQEDIEELQKQPEQMKLEDLQQEDTQSESLSIPDSVVQVEDQKEEEELVIVDTQTQQQVVSQLNPESVVLEPNLSVEQFEEEDEEEELNNATDIQHEDKQETVNIVTETATLDNEDTVIETIDDTTKITETSNETAILDTQNIEDDIVMVDNNSQTSSLEFSDSFKLSSPDFISANAVVLPDTNTSSHIDGHGLTKSTSTLNILDMSNGTIPTVSSLTNDTLLSVPINTFETIGNTSSSSNSMEPKLDNSSSNIKPFTNGDILSPDQTTSTSPYSTPEIPSTPPIVKHQKIENEQQHQQQQPIVNSIIQNTPLVPTLKTDKEVPKVDKKKGFGMGKSVLMVIMVLLFGVFLVSHYNSPLAIGRLPNESLVKNLDILGIKSYYPTLEELKLARTRYQTRINISRNKNLCTSKCDQMETDINQSYELLIDHYSNANVIENLVWSVNRNFFSSGCIQPLTIFSSNHTDINMVIDVQQYENLEQKVSQLQNKLSNMEKSQKVPIPIETTPIPETPKQVDDISLKTIQELKSQLSNLENQVETLKSTNAVKELEITQLQTEISESKQQQHQQQQEFIEKQKEVEKQKEQQKSTETIDEGVKDSVNKDSPSSTDGKKIDNQIANVQNLNYFQRLAVGFNKSWNPIKDKIRNSFDWFWSLFRNNKKQ</sequence>
<feature type="compositionally biased region" description="Polar residues" evidence="8">
    <location>
        <begin position="717"/>
        <end position="740"/>
    </location>
</feature>
<keyword evidence="11" id="KW-1185">Reference proteome</keyword>
<dbReference type="SUPFAM" id="SSF52540">
    <property type="entry name" value="P-loop containing nucleoside triphosphate hydrolases"/>
    <property type="match status" value="1"/>
</dbReference>
<dbReference type="InParanoid" id="A0A151ZIH6"/>
<dbReference type="Pfam" id="PF00225">
    <property type="entry name" value="Kinesin"/>
    <property type="match status" value="1"/>
</dbReference>
<dbReference type="PROSITE" id="PS50067">
    <property type="entry name" value="KINESIN_MOTOR_2"/>
    <property type="match status" value="1"/>
</dbReference>
<dbReference type="InterPro" id="IPR027417">
    <property type="entry name" value="P-loop_NTPase"/>
</dbReference>
<feature type="domain" description="Kinesin motor" evidence="9">
    <location>
        <begin position="20"/>
        <end position="358"/>
    </location>
</feature>
<dbReference type="InterPro" id="IPR019821">
    <property type="entry name" value="Kinesin_motor_CS"/>
</dbReference>
<comment type="similarity">
    <text evidence="6">Belongs to the TRAFAC class myosin-kinesin ATPase superfamily. Kinesin family.</text>
</comment>
<feature type="compositionally biased region" description="Polar residues" evidence="8">
    <location>
        <begin position="749"/>
        <end position="763"/>
    </location>
</feature>
<dbReference type="EMBL" id="LODT01000025">
    <property type="protein sequence ID" value="KYQ93792.1"/>
    <property type="molecule type" value="Genomic_DNA"/>
</dbReference>
<dbReference type="Gene3D" id="3.40.850.10">
    <property type="entry name" value="Kinesin motor domain"/>
    <property type="match status" value="1"/>
</dbReference>
<dbReference type="InterPro" id="IPR027640">
    <property type="entry name" value="Kinesin-like_fam"/>
</dbReference>
<evidence type="ECO:0000256" key="6">
    <source>
        <dbReference type="PROSITE-ProRule" id="PRU00283"/>
    </source>
</evidence>
<evidence type="ECO:0000313" key="11">
    <source>
        <dbReference type="Proteomes" id="UP000076078"/>
    </source>
</evidence>
<feature type="compositionally biased region" description="Low complexity" evidence="8">
    <location>
        <begin position="1045"/>
        <end position="1054"/>
    </location>
</feature>
<feature type="region of interest" description="Disordered" evidence="8">
    <location>
        <begin position="1045"/>
        <end position="1097"/>
    </location>
</feature>
<dbReference type="GO" id="GO:0003777">
    <property type="term" value="F:microtubule motor activity"/>
    <property type="evidence" value="ECO:0007669"/>
    <property type="project" value="InterPro"/>
</dbReference>
<proteinExistence type="inferred from homology"/>
<feature type="coiled-coil region" evidence="7">
    <location>
        <begin position="952"/>
        <end position="979"/>
    </location>
</feature>
<evidence type="ECO:0000256" key="5">
    <source>
        <dbReference type="ARBA" id="ARBA00023175"/>
    </source>
</evidence>
<protein>
    <submittedName>
        <fullName evidence="10">Kinesin-1</fullName>
    </submittedName>
</protein>
<reference evidence="10 11" key="1">
    <citation type="submission" date="2015-12" db="EMBL/GenBank/DDBJ databases">
        <title>Dictyostelia acquired genes for synthesis and detection of signals that induce cell-type specialization by lateral gene transfer from prokaryotes.</title>
        <authorList>
            <person name="Gloeckner G."/>
            <person name="Schaap P."/>
        </authorList>
    </citation>
    <scope>NUCLEOTIDE SEQUENCE [LARGE SCALE GENOMIC DNA]</scope>
    <source>
        <strain evidence="10 11">TK</strain>
    </source>
</reference>
<feature type="binding site" evidence="6">
    <location>
        <begin position="102"/>
        <end position="109"/>
    </location>
    <ligand>
        <name>ATP</name>
        <dbReference type="ChEBI" id="CHEBI:30616"/>
    </ligand>
</feature>
<evidence type="ECO:0000256" key="4">
    <source>
        <dbReference type="ARBA" id="ARBA00023054"/>
    </source>
</evidence>
<evidence type="ECO:0000256" key="8">
    <source>
        <dbReference type="SAM" id="MobiDB-lite"/>
    </source>
</evidence>
<comment type="caution">
    <text evidence="10">The sequence shown here is derived from an EMBL/GenBank/DDBJ whole genome shotgun (WGS) entry which is preliminary data.</text>
</comment>
<keyword evidence="3 6" id="KW-0067">ATP-binding</keyword>
<evidence type="ECO:0000313" key="10">
    <source>
        <dbReference type="EMBL" id="KYQ93792.1"/>
    </source>
</evidence>
<dbReference type="AlphaFoldDB" id="A0A151ZIH6"/>
<feature type="region of interest" description="Disordered" evidence="8">
    <location>
        <begin position="717"/>
        <end position="763"/>
    </location>
</feature>
<evidence type="ECO:0000256" key="3">
    <source>
        <dbReference type="ARBA" id="ARBA00022840"/>
    </source>
</evidence>
<dbReference type="OrthoDB" id="3176171at2759"/>
<accession>A0A151ZIH6</accession>
<evidence type="ECO:0000259" key="9">
    <source>
        <dbReference type="PROSITE" id="PS50067"/>
    </source>
</evidence>
<dbReference type="PROSITE" id="PS00411">
    <property type="entry name" value="KINESIN_MOTOR_1"/>
    <property type="match status" value="1"/>
</dbReference>
<evidence type="ECO:0000256" key="2">
    <source>
        <dbReference type="ARBA" id="ARBA00022741"/>
    </source>
</evidence>
<dbReference type="InterPro" id="IPR036961">
    <property type="entry name" value="Kinesin_motor_dom_sf"/>
</dbReference>
<keyword evidence="2 6" id="KW-0547">Nucleotide-binding</keyword>
<name>A0A151ZIH6_TIELA</name>
<dbReference type="STRING" id="361077.A0A151ZIH6"/>
<evidence type="ECO:0000256" key="1">
    <source>
        <dbReference type="ARBA" id="ARBA00022448"/>
    </source>
</evidence>
<dbReference type="SMART" id="SM00129">
    <property type="entry name" value="KISc"/>
    <property type="match status" value="1"/>
</dbReference>
<gene>
    <name evidence="10" type="ORF">DLAC_05185</name>
</gene>
<dbReference type="InterPro" id="IPR001752">
    <property type="entry name" value="Kinesin_motor_dom"/>
</dbReference>
<dbReference type="PANTHER" id="PTHR47968:SF75">
    <property type="entry name" value="CENTROMERE-ASSOCIATED PROTEIN E"/>
    <property type="match status" value="1"/>
</dbReference>